<comment type="caution">
    <text evidence="1">The sequence shown here is derived from an EMBL/GenBank/DDBJ whole genome shotgun (WGS) entry which is preliminary data.</text>
</comment>
<name>A0ABT1N7N9_9GAMM</name>
<dbReference type="Proteomes" id="UP001524460">
    <property type="component" value="Unassembled WGS sequence"/>
</dbReference>
<accession>A0ABT1N7N9</accession>
<dbReference type="EMBL" id="JANEYT010000087">
    <property type="protein sequence ID" value="MCQ1060765.1"/>
    <property type="molecule type" value="Genomic_DNA"/>
</dbReference>
<reference evidence="1 2" key="1">
    <citation type="submission" date="2022-07" db="EMBL/GenBank/DDBJ databases">
        <title>Photobacterium pectinilyticum sp. nov., a marine bacterium isolated from surface seawater of Qingdao offshore.</title>
        <authorList>
            <person name="Wang X."/>
        </authorList>
    </citation>
    <scope>NUCLEOTIDE SEQUENCE [LARGE SCALE GENOMIC DNA]</scope>
    <source>
        <strain evidence="1 2">ZSDE20</strain>
    </source>
</reference>
<dbReference type="RefSeq" id="WP_255044855.1">
    <property type="nucleotide sequence ID" value="NZ_JANEYT010000087.1"/>
</dbReference>
<evidence type="ECO:0000313" key="1">
    <source>
        <dbReference type="EMBL" id="MCQ1060765.1"/>
    </source>
</evidence>
<keyword evidence="2" id="KW-1185">Reference proteome</keyword>
<sequence>MRFLTNELIYSLTDAVSMIGGYAPDGVMACAEETMTIKESEICWAFLGWVDANELKFGVGNIHEIFDRFMEEGATDHIKATLDEPEKPLDVSKITLIETKAFTPTAFTAGKHSLRMNDREGRSLWNKLVESSTHCFATHNDNKRESLERYEISCEGEVRMLIMQSNYRAINLVLSDHWVTLDTQSLQYEVKNRSGS</sequence>
<organism evidence="1 2">
    <name type="scientific">Photobacterium pectinilyticum</name>
    <dbReference type="NCBI Taxonomy" id="2906793"/>
    <lineage>
        <taxon>Bacteria</taxon>
        <taxon>Pseudomonadati</taxon>
        <taxon>Pseudomonadota</taxon>
        <taxon>Gammaproteobacteria</taxon>
        <taxon>Vibrionales</taxon>
        <taxon>Vibrionaceae</taxon>
        <taxon>Photobacterium</taxon>
    </lineage>
</organism>
<proteinExistence type="predicted"/>
<evidence type="ECO:0000313" key="2">
    <source>
        <dbReference type="Proteomes" id="UP001524460"/>
    </source>
</evidence>
<gene>
    <name evidence="1" type="ORF">NHN17_22220</name>
</gene>
<protein>
    <submittedName>
        <fullName evidence="1">Uncharacterized protein</fullName>
    </submittedName>
</protein>